<gene>
    <name evidence="2" type="ORF">HJG63_011907</name>
</gene>
<evidence type="ECO:0000313" key="3">
    <source>
        <dbReference type="Proteomes" id="UP000593571"/>
    </source>
</evidence>
<keyword evidence="1" id="KW-0812">Transmembrane</keyword>
<protein>
    <submittedName>
        <fullName evidence="2">Uncharacterized protein</fullName>
    </submittedName>
</protein>
<dbReference type="Proteomes" id="UP000593571">
    <property type="component" value="Unassembled WGS sequence"/>
</dbReference>
<keyword evidence="1" id="KW-1133">Transmembrane helix</keyword>
<comment type="caution">
    <text evidence="2">The sequence shown here is derived from an EMBL/GenBank/DDBJ whole genome shotgun (WGS) entry which is preliminary data.</text>
</comment>
<dbReference type="EMBL" id="JACASE010000007">
    <property type="protein sequence ID" value="KAF6447446.1"/>
    <property type="molecule type" value="Genomic_DNA"/>
</dbReference>
<organism evidence="2 3">
    <name type="scientific">Rousettus aegyptiacus</name>
    <name type="common">Egyptian fruit bat</name>
    <name type="synonym">Pteropus aegyptiacus</name>
    <dbReference type="NCBI Taxonomy" id="9407"/>
    <lineage>
        <taxon>Eukaryota</taxon>
        <taxon>Metazoa</taxon>
        <taxon>Chordata</taxon>
        <taxon>Craniata</taxon>
        <taxon>Vertebrata</taxon>
        <taxon>Euteleostomi</taxon>
        <taxon>Mammalia</taxon>
        <taxon>Eutheria</taxon>
        <taxon>Laurasiatheria</taxon>
        <taxon>Chiroptera</taxon>
        <taxon>Yinpterochiroptera</taxon>
        <taxon>Pteropodoidea</taxon>
        <taxon>Pteropodidae</taxon>
        <taxon>Rousettinae</taxon>
        <taxon>Rousettus</taxon>
    </lineage>
</organism>
<evidence type="ECO:0000256" key="1">
    <source>
        <dbReference type="SAM" id="Phobius"/>
    </source>
</evidence>
<keyword evidence="3" id="KW-1185">Reference proteome</keyword>
<proteinExistence type="predicted"/>
<sequence>MPYPASFSTILPIDPARAPACSWSSKNGFHALFLTLLERGRDRVYKVPSSGQSCPKSSHSLVTHTLTPPEKLPVLPAPYMVSALYSCAIFFLSWILYFYCTFSMFRYTDTYHCVTIVCSIQYSNMLYRFVAWAIPYLSQQGEPLKYCAK</sequence>
<reference evidence="2 3" key="1">
    <citation type="journal article" date="2020" name="Nature">
        <title>Six reference-quality genomes reveal evolution of bat adaptations.</title>
        <authorList>
            <person name="Jebb D."/>
            <person name="Huang Z."/>
            <person name="Pippel M."/>
            <person name="Hughes G.M."/>
            <person name="Lavrichenko K."/>
            <person name="Devanna P."/>
            <person name="Winkler S."/>
            <person name="Jermiin L.S."/>
            <person name="Skirmuntt E.C."/>
            <person name="Katzourakis A."/>
            <person name="Burkitt-Gray L."/>
            <person name="Ray D.A."/>
            <person name="Sullivan K.A.M."/>
            <person name="Roscito J.G."/>
            <person name="Kirilenko B.M."/>
            <person name="Davalos L.M."/>
            <person name="Corthals A.P."/>
            <person name="Power M.L."/>
            <person name="Jones G."/>
            <person name="Ransome R.D."/>
            <person name="Dechmann D.K.N."/>
            <person name="Locatelli A.G."/>
            <person name="Puechmaille S.J."/>
            <person name="Fedrigo O."/>
            <person name="Jarvis E.D."/>
            <person name="Hiller M."/>
            <person name="Vernes S.C."/>
            <person name="Myers E.W."/>
            <person name="Teeling E.C."/>
        </authorList>
    </citation>
    <scope>NUCLEOTIDE SEQUENCE [LARGE SCALE GENOMIC DNA]</scope>
    <source>
        <strain evidence="2">MRouAeg1</strain>
        <tissue evidence="2">Muscle</tissue>
    </source>
</reference>
<dbReference type="AlphaFoldDB" id="A0A7J8FIE6"/>
<feature type="transmembrane region" description="Helical" evidence="1">
    <location>
        <begin position="79"/>
        <end position="99"/>
    </location>
</feature>
<keyword evidence="1" id="KW-0472">Membrane</keyword>
<name>A0A7J8FIE6_ROUAE</name>
<accession>A0A7J8FIE6</accession>
<evidence type="ECO:0000313" key="2">
    <source>
        <dbReference type="EMBL" id="KAF6447446.1"/>
    </source>
</evidence>